<accession>A0ACC3C0H6</accession>
<organism evidence="1 2">
    <name type="scientific">Pyropia yezoensis</name>
    <name type="common">Susabi-nori</name>
    <name type="synonym">Porphyra yezoensis</name>
    <dbReference type="NCBI Taxonomy" id="2788"/>
    <lineage>
        <taxon>Eukaryota</taxon>
        <taxon>Rhodophyta</taxon>
        <taxon>Bangiophyceae</taxon>
        <taxon>Bangiales</taxon>
        <taxon>Bangiaceae</taxon>
        <taxon>Pyropia</taxon>
    </lineage>
</organism>
<reference evidence="1" key="1">
    <citation type="submission" date="2019-11" db="EMBL/GenBank/DDBJ databases">
        <title>Nori genome reveals adaptations in red seaweeds to the harsh intertidal environment.</title>
        <authorList>
            <person name="Wang D."/>
            <person name="Mao Y."/>
        </authorList>
    </citation>
    <scope>NUCLEOTIDE SEQUENCE</scope>
    <source>
        <tissue evidence="1">Gametophyte</tissue>
    </source>
</reference>
<name>A0ACC3C0H6_PYRYE</name>
<keyword evidence="2" id="KW-1185">Reference proteome</keyword>
<gene>
    <name evidence="1" type="ORF">I4F81_006009</name>
</gene>
<dbReference type="Proteomes" id="UP000798662">
    <property type="component" value="Chromosome 2"/>
</dbReference>
<comment type="caution">
    <text evidence="1">The sequence shown here is derived from an EMBL/GenBank/DDBJ whole genome shotgun (WGS) entry which is preliminary data.</text>
</comment>
<evidence type="ECO:0000313" key="2">
    <source>
        <dbReference type="Proteomes" id="UP000798662"/>
    </source>
</evidence>
<evidence type="ECO:0000313" key="1">
    <source>
        <dbReference type="EMBL" id="KAK1863454.1"/>
    </source>
</evidence>
<proteinExistence type="predicted"/>
<sequence>MVQYWRAAGVSYLRYSNLCADALRSALKPAAAKKGAAKTPFSMTKSTWEAGKPVARVQLEPAGMETAAVGK</sequence>
<protein>
    <submittedName>
        <fullName evidence="1">Uncharacterized protein</fullName>
    </submittedName>
</protein>
<dbReference type="EMBL" id="CM020619">
    <property type="protein sequence ID" value="KAK1863454.1"/>
    <property type="molecule type" value="Genomic_DNA"/>
</dbReference>